<evidence type="ECO:0000313" key="3">
    <source>
        <dbReference type="Proteomes" id="UP000308768"/>
    </source>
</evidence>
<reference evidence="2 3" key="1">
    <citation type="submission" date="2017-03" db="EMBL/GenBank/DDBJ databases">
        <title>Genomes of endolithic fungi from Antarctica.</title>
        <authorList>
            <person name="Coleine C."/>
            <person name="Masonjones S."/>
            <person name="Stajich J.E."/>
        </authorList>
    </citation>
    <scope>NUCLEOTIDE SEQUENCE [LARGE SCALE GENOMIC DNA]</scope>
    <source>
        <strain evidence="2 3">CCFEE 5187</strain>
    </source>
</reference>
<protein>
    <submittedName>
        <fullName evidence="2">Uncharacterized protein</fullName>
    </submittedName>
</protein>
<sequence>VLQATLIQQERTALSTHSIEETHDSEIALTDSPRVDALEKKQQPTISQTTLATTDEK</sequence>
<feature type="region of interest" description="Disordered" evidence="1">
    <location>
        <begin position="1"/>
        <end position="57"/>
    </location>
</feature>
<feature type="compositionally biased region" description="Basic and acidic residues" evidence="1">
    <location>
        <begin position="33"/>
        <end position="42"/>
    </location>
</feature>
<comment type="caution">
    <text evidence="2">The sequence shown here is derived from an EMBL/GenBank/DDBJ whole genome shotgun (WGS) entry which is preliminary data.</text>
</comment>
<feature type="compositionally biased region" description="Polar residues" evidence="1">
    <location>
        <begin position="1"/>
        <end position="17"/>
    </location>
</feature>
<feature type="compositionally biased region" description="Polar residues" evidence="1">
    <location>
        <begin position="43"/>
        <end position="57"/>
    </location>
</feature>
<dbReference type="Proteomes" id="UP000308768">
    <property type="component" value="Unassembled WGS sequence"/>
</dbReference>
<gene>
    <name evidence="2" type="ORF">B0A49_13905</name>
</gene>
<name>A0A4U0UKB9_9PEZI</name>
<keyword evidence="3" id="KW-1185">Reference proteome</keyword>
<proteinExistence type="predicted"/>
<evidence type="ECO:0000256" key="1">
    <source>
        <dbReference type="SAM" id="MobiDB-lite"/>
    </source>
</evidence>
<dbReference type="AlphaFoldDB" id="A0A4U0UKB9"/>
<evidence type="ECO:0000313" key="2">
    <source>
        <dbReference type="EMBL" id="TKA36148.1"/>
    </source>
</evidence>
<accession>A0A4U0UKB9</accession>
<feature type="non-terminal residue" evidence="2">
    <location>
        <position position="1"/>
    </location>
</feature>
<feature type="non-terminal residue" evidence="2">
    <location>
        <position position="57"/>
    </location>
</feature>
<dbReference type="EMBL" id="NAJN01003722">
    <property type="protein sequence ID" value="TKA36148.1"/>
    <property type="molecule type" value="Genomic_DNA"/>
</dbReference>
<organism evidence="2 3">
    <name type="scientific">Cryomyces minteri</name>
    <dbReference type="NCBI Taxonomy" id="331657"/>
    <lineage>
        <taxon>Eukaryota</taxon>
        <taxon>Fungi</taxon>
        <taxon>Dikarya</taxon>
        <taxon>Ascomycota</taxon>
        <taxon>Pezizomycotina</taxon>
        <taxon>Dothideomycetes</taxon>
        <taxon>Dothideomycetes incertae sedis</taxon>
        <taxon>Cryomyces</taxon>
    </lineage>
</organism>